<dbReference type="Pfam" id="PF00903">
    <property type="entry name" value="Glyoxalase"/>
    <property type="match status" value="1"/>
</dbReference>
<dbReference type="RefSeq" id="WP_065576324.1">
    <property type="nucleotide sequence ID" value="NZ_JBNGCH010000193.1"/>
</dbReference>
<protein>
    <recommendedName>
        <fullName evidence="2">Bleomycin resistance protein</fullName>
    </recommendedName>
</protein>
<evidence type="ECO:0000313" key="5">
    <source>
        <dbReference type="EMBL" id="OCH78462.1"/>
    </source>
</evidence>
<organism evidence="5 6">
    <name type="scientific">Vibrio genomosp. F10</name>
    <dbReference type="NCBI Taxonomy" id="723171"/>
    <lineage>
        <taxon>Bacteria</taxon>
        <taxon>Pseudomonadati</taxon>
        <taxon>Pseudomonadota</taxon>
        <taxon>Gammaproteobacteria</taxon>
        <taxon>Vibrionales</taxon>
        <taxon>Vibrionaceae</taxon>
        <taxon>Vibrio</taxon>
    </lineage>
</organism>
<feature type="domain" description="VOC" evidence="4">
    <location>
        <begin position="3"/>
        <end position="134"/>
    </location>
</feature>
<dbReference type="Gene3D" id="3.10.180.10">
    <property type="entry name" value="2,3-Dihydroxybiphenyl 1,2-Dioxygenase, domain 1"/>
    <property type="match status" value="1"/>
</dbReference>
<dbReference type="EMBL" id="MAJZ01000193">
    <property type="protein sequence ID" value="OCH78462.1"/>
    <property type="molecule type" value="Genomic_DNA"/>
</dbReference>
<dbReference type="SUPFAM" id="SSF54593">
    <property type="entry name" value="Glyoxalase/Bleomycin resistance protein/Dihydroxybiphenyl dioxygenase"/>
    <property type="match status" value="1"/>
</dbReference>
<comment type="similarity">
    <text evidence="1">Belongs to the bleomycin resistance protein family.</text>
</comment>
<keyword evidence="6" id="KW-1185">Reference proteome</keyword>
<dbReference type="PROSITE" id="PS51819">
    <property type="entry name" value="VOC"/>
    <property type="match status" value="1"/>
</dbReference>
<reference evidence="6" key="1">
    <citation type="submission" date="2016-06" db="EMBL/GenBank/DDBJ databases">
        <authorList>
            <person name="Hehemann J.-H."/>
            <person name="Arevalo P."/>
            <person name="Datta M.S."/>
            <person name="Polz M.F."/>
        </authorList>
    </citation>
    <scope>NUCLEOTIDE SEQUENCE [LARGE SCALE GENOMIC DNA]</scope>
    <source>
        <strain evidence="6">9CSC122</strain>
    </source>
</reference>
<dbReference type="InterPro" id="IPR000335">
    <property type="entry name" value="Bleomycin-R"/>
</dbReference>
<evidence type="ECO:0000256" key="2">
    <source>
        <dbReference type="ARBA" id="ARBA00021572"/>
    </source>
</evidence>
<keyword evidence="3" id="KW-0046">Antibiotic resistance</keyword>
<dbReference type="InterPro" id="IPR004360">
    <property type="entry name" value="Glyas_Fos-R_dOase_dom"/>
</dbReference>
<dbReference type="Proteomes" id="UP000093173">
    <property type="component" value="Unassembled WGS sequence"/>
</dbReference>
<name>A0A1B9R2R8_9VIBR</name>
<dbReference type="AlphaFoldDB" id="A0A1B9R2R8"/>
<proteinExistence type="inferred from homology"/>
<evidence type="ECO:0000259" key="4">
    <source>
        <dbReference type="PROSITE" id="PS51819"/>
    </source>
</evidence>
<dbReference type="InterPro" id="IPR029068">
    <property type="entry name" value="Glyas_Bleomycin-R_OHBP_Dase"/>
</dbReference>
<gene>
    <name evidence="5" type="ORF">A6E14_17750</name>
</gene>
<dbReference type="GO" id="GO:0046677">
    <property type="term" value="P:response to antibiotic"/>
    <property type="evidence" value="ECO:0007669"/>
    <property type="project" value="UniProtKB-KW"/>
</dbReference>
<dbReference type="CDD" id="cd08349">
    <property type="entry name" value="BLMA_like"/>
    <property type="match status" value="1"/>
</dbReference>
<evidence type="ECO:0000256" key="1">
    <source>
        <dbReference type="ARBA" id="ARBA00011051"/>
    </source>
</evidence>
<evidence type="ECO:0000256" key="3">
    <source>
        <dbReference type="ARBA" id="ARBA00023251"/>
    </source>
</evidence>
<comment type="caution">
    <text evidence="5">The sequence shown here is derived from an EMBL/GenBank/DDBJ whole genome shotgun (WGS) entry which is preliminary data.</text>
</comment>
<dbReference type="InterPro" id="IPR037523">
    <property type="entry name" value="VOC_core"/>
</dbReference>
<accession>A0A1B9R2R8</accession>
<sequence>MSNLKLVPELYCQDINVTKKFYVEVLGFHIKYERAEEEFAYFTLDDVDIMAEGINGLGRRWLTDELRKPFGRGVNFQWDVANIDELYQRVQAKASESVYLEMEVKEYQCADKVAVQKQFIVQDPDGYLFRFCCDNGGA</sequence>
<evidence type="ECO:0000313" key="6">
    <source>
        <dbReference type="Proteomes" id="UP000093173"/>
    </source>
</evidence>